<feature type="domain" description="ABC3 transporter permease C-terminal" evidence="8">
    <location>
        <begin position="275"/>
        <end position="384"/>
    </location>
</feature>
<dbReference type="InterPro" id="IPR050250">
    <property type="entry name" value="Macrolide_Exporter_MacB"/>
</dbReference>
<dbReference type="OrthoDB" id="9770099at2"/>
<organism evidence="10 11">
    <name type="scientific">Phorcysia thermohydrogeniphila</name>
    <dbReference type="NCBI Taxonomy" id="936138"/>
    <lineage>
        <taxon>Bacteria</taxon>
        <taxon>Pseudomonadati</taxon>
        <taxon>Aquificota</taxon>
        <taxon>Aquificia</taxon>
        <taxon>Desulfurobacteriales</taxon>
        <taxon>Desulfurobacteriaceae</taxon>
        <taxon>Phorcysia</taxon>
    </lineage>
</organism>
<dbReference type="GO" id="GO:0022857">
    <property type="term" value="F:transmembrane transporter activity"/>
    <property type="evidence" value="ECO:0007669"/>
    <property type="project" value="TreeGrafter"/>
</dbReference>
<name>A0A4R1GLM6_9BACT</name>
<feature type="transmembrane region" description="Helical" evidence="7">
    <location>
        <begin position="316"/>
        <end position="342"/>
    </location>
</feature>
<dbReference type="AlphaFoldDB" id="A0A4R1GLM6"/>
<evidence type="ECO:0000259" key="9">
    <source>
        <dbReference type="Pfam" id="PF12704"/>
    </source>
</evidence>
<comment type="similarity">
    <text evidence="6">Belongs to the ABC-4 integral membrane protein family.</text>
</comment>
<evidence type="ECO:0000256" key="2">
    <source>
        <dbReference type="ARBA" id="ARBA00022475"/>
    </source>
</evidence>
<evidence type="ECO:0000256" key="3">
    <source>
        <dbReference type="ARBA" id="ARBA00022692"/>
    </source>
</evidence>
<evidence type="ECO:0000256" key="5">
    <source>
        <dbReference type="ARBA" id="ARBA00023136"/>
    </source>
</evidence>
<evidence type="ECO:0000256" key="4">
    <source>
        <dbReference type="ARBA" id="ARBA00022989"/>
    </source>
</evidence>
<keyword evidence="2" id="KW-1003">Cell membrane</keyword>
<dbReference type="Pfam" id="PF12704">
    <property type="entry name" value="MacB_PCD"/>
    <property type="match status" value="1"/>
</dbReference>
<feature type="domain" description="MacB-like periplasmic core" evidence="9">
    <location>
        <begin position="20"/>
        <end position="235"/>
    </location>
</feature>
<evidence type="ECO:0000256" key="1">
    <source>
        <dbReference type="ARBA" id="ARBA00004651"/>
    </source>
</evidence>
<feature type="transmembrane region" description="Helical" evidence="7">
    <location>
        <begin position="21"/>
        <end position="41"/>
    </location>
</feature>
<dbReference type="EMBL" id="SMFV01000002">
    <property type="protein sequence ID" value="TCK05282.1"/>
    <property type="molecule type" value="Genomic_DNA"/>
</dbReference>
<dbReference type="InterPro" id="IPR003838">
    <property type="entry name" value="ABC3_permease_C"/>
</dbReference>
<keyword evidence="11" id="KW-1185">Reference proteome</keyword>
<dbReference type="PANTHER" id="PTHR30572">
    <property type="entry name" value="MEMBRANE COMPONENT OF TRANSPORTER-RELATED"/>
    <property type="match status" value="1"/>
</dbReference>
<proteinExistence type="inferred from homology"/>
<dbReference type="RefSeq" id="WP_132525869.1">
    <property type="nucleotide sequence ID" value="NZ_SMFV01000002.1"/>
</dbReference>
<evidence type="ECO:0000256" key="6">
    <source>
        <dbReference type="ARBA" id="ARBA00038076"/>
    </source>
</evidence>
<dbReference type="Proteomes" id="UP000295777">
    <property type="component" value="Unassembled WGS sequence"/>
</dbReference>
<sequence>MIGLYLRDLVFSLLHNKVRTLFALLGIVFGVSSVVLIVSAIEGSSLQANRVIKKLGPDSVLIVSGSIGKGPRGLFRNLGLSDVKEIERLEGIFALTYGIVKPTTVAGGRLSKFSSVFGVGENWLVSWDYRVELGRGFTEEDFKEKRKVAVVGHDVSDFLFPGENPIGKILLIGRTPFRIIGVYKRKGKTPNGHNLDNRVFIPYRVFDKVVEKTFNKVSVIRFRVLSLSDYDKIVDETRKILLKRHKPDDFTLITPLVVRKFLSMLSATFALFLGIASTTALVVGGFVLSSIFYINVYTRQWEIGLRRALGATKRAILLRILLESLIIAVVSLLPGSLLGFAAVKFILPLLNVPVVYPVKAFIVSATFSVAVCLFAAYFPAKRASLFEPVHALRRKV</sequence>
<keyword evidence="4 7" id="KW-1133">Transmembrane helix</keyword>
<evidence type="ECO:0000313" key="10">
    <source>
        <dbReference type="EMBL" id="TCK05282.1"/>
    </source>
</evidence>
<evidence type="ECO:0000313" key="11">
    <source>
        <dbReference type="Proteomes" id="UP000295777"/>
    </source>
</evidence>
<keyword evidence="3 7" id="KW-0812">Transmembrane</keyword>
<protein>
    <submittedName>
        <fullName evidence="10">Putative ABC transport system permease protein</fullName>
    </submittedName>
</protein>
<dbReference type="GO" id="GO:0005886">
    <property type="term" value="C:plasma membrane"/>
    <property type="evidence" value="ECO:0007669"/>
    <property type="project" value="UniProtKB-SubCell"/>
</dbReference>
<comment type="caution">
    <text evidence="10">The sequence shown here is derived from an EMBL/GenBank/DDBJ whole genome shotgun (WGS) entry which is preliminary data.</text>
</comment>
<dbReference type="InterPro" id="IPR025857">
    <property type="entry name" value="MacB_PCD"/>
</dbReference>
<accession>A0A4R1GLM6</accession>
<reference evidence="10 11" key="1">
    <citation type="submission" date="2019-03" db="EMBL/GenBank/DDBJ databases">
        <title>Genomic Encyclopedia of Archaeal and Bacterial Type Strains, Phase II (KMG-II): from individual species to whole genera.</title>
        <authorList>
            <person name="Goeker M."/>
        </authorList>
    </citation>
    <scope>NUCLEOTIDE SEQUENCE [LARGE SCALE GENOMIC DNA]</scope>
    <source>
        <strain evidence="10 11">DSM 24425</strain>
    </source>
</reference>
<dbReference type="PANTHER" id="PTHR30572:SF4">
    <property type="entry name" value="ABC TRANSPORTER PERMEASE YTRF"/>
    <property type="match status" value="1"/>
</dbReference>
<gene>
    <name evidence="10" type="ORF">CLV27_0709</name>
</gene>
<keyword evidence="5 7" id="KW-0472">Membrane</keyword>
<comment type="subcellular location">
    <subcellularLocation>
        <location evidence="1">Cell membrane</location>
        <topology evidence="1">Multi-pass membrane protein</topology>
    </subcellularLocation>
</comment>
<feature type="transmembrane region" description="Helical" evidence="7">
    <location>
        <begin position="354"/>
        <end position="378"/>
    </location>
</feature>
<feature type="transmembrane region" description="Helical" evidence="7">
    <location>
        <begin position="269"/>
        <end position="295"/>
    </location>
</feature>
<evidence type="ECO:0000259" key="8">
    <source>
        <dbReference type="Pfam" id="PF02687"/>
    </source>
</evidence>
<dbReference type="Pfam" id="PF02687">
    <property type="entry name" value="FtsX"/>
    <property type="match status" value="1"/>
</dbReference>
<evidence type="ECO:0000256" key="7">
    <source>
        <dbReference type="SAM" id="Phobius"/>
    </source>
</evidence>